<proteinExistence type="predicted"/>
<feature type="domain" description="Putative E3 ubiquitin-protein ligase LIN N-terminal" evidence="2">
    <location>
        <begin position="200"/>
        <end position="421"/>
    </location>
</feature>
<dbReference type="PANTHER" id="PTHR35549:SF1">
    <property type="entry name" value="OS04G0584500 PROTEIN"/>
    <property type="match status" value="1"/>
</dbReference>
<accession>A0A1D1XUC0</accession>
<feature type="region of interest" description="Disordered" evidence="1">
    <location>
        <begin position="1"/>
        <end position="62"/>
    </location>
</feature>
<evidence type="ECO:0000313" key="3">
    <source>
        <dbReference type="EMBL" id="JAT45985.1"/>
    </source>
</evidence>
<organism evidence="3">
    <name type="scientific">Anthurium amnicola</name>
    <dbReference type="NCBI Taxonomy" id="1678845"/>
    <lineage>
        <taxon>Eukaryota</taxon>
        <taxon>Viridiplantae</taxon>
        <taxon>Streptophyta</taxon>
        <taxon>Embryophyta</taxon>
        <taxon>Tracheophyta</taxon>
        <taxon>Spermatophyta</taxon>
        <taxon>Magnoliopsida</taxon>
        <taxon>Liliopsida</taxon>
        <taxon>Araceae</taxon>
        <taxon>Pothoideae</taxon>
        <taxon>Potheae</taxon>
        <taxon>Anthurium</taxon>
    </lineage>
</organism>
<dbReference type="AlphaFoldDB" id="A0A1D1XUC0"/>
<feature type="region of interest" description="Disordered" evidence="1">
    <location>
        <begin position="465"/>
        <end position="489"/>
    </location>
</feature>
<gene>
    <name evidence="3" type="primary">LIN_0</name>
    <name evidence="3" type="ORF">g.38827</name>
</gene>
<name>A0A1D1XUC0_9ARAE</name>
<protein>
    <submittedName>
        <fullName evidence="3">Putative E3 ubiquitin-protein ligase LIN</fullName>
    </submittedName>
</protein>
<feature type="compositionally biased region" description="Basic and acidic residues" evidence="1">
    <location>
        <begin position="465"/>
        <end position="475"/>
    </location>
</feature>
<dbReference type="Pfam" id="PF23568">
    <property type="entry name" value="ARM_LIN"/>
    <property type="match status" value="1"/>
</dbReference>
<sequence>MAPSLEDLLAKDGFKNAKPKSGTKVPCAGRATSMPLLRGRGTSPPQSPSADPRIREGNTRLSKSMLWRCSPATGYREGINPIPGYGKRYSSEIKEHIGSSNGRHLNSVEVTGIDDSGPHNLQRRPHHKKLAGKAIVEEEWCRNKYIKHGPRRTSSSEYHLRKMRVSEGSHLAPRTCDLQSRRPASPLEGTSIEPRLDEAATRALVSILSGYSRCFFKDEDFRASLREKCYYCLRFCGKVESSQHNGGALDKLIDAIGTIERSVEEFPDPGELRRSCVQLSIITGKNSMDPKVSCPSGVPNSPLSACAHLYLSVIYEVQKKHRASARHLVRVFCDSPFEARTVLLPDLWERILLPHLSLLRAWYLREAEGISGTPCRQRKMRLLAKIYSDALDEGTRRIAVYYKEWLREGTECPNYPPIHMPYTPFLVTAQGLALEEVRSPSNSVSSQSLISRKLYESIFNRPRERDVTNEHEVGDGRQSSACGSSPCGGDVEDDEVGYYSARSTKQKEEHIKEDRPISLYTLHATFCANITKSAELVLEDNFKHGIPGIEL</sequence>
<evidence type="ECO:0000259" key="2">
    <source>
        <dbReference type="Pfam" id="PF23568"/>
    </source>
</evidence>
<reference evidence="3" key="1">
    <citation type="submission" date="2015-07" db="EMBL/GenBank/DDBJ databases">
        <title>Transcriptome Assembly of Anthurium amnicola.</title>
        <authorList>
            <person name="Suzuki J."/>
        </authorList>
    </citation>
    <scope>NUCLEOTIDE SEQUENCE</scope>
</reference>
<evidence type="ECO:0000256" key="1">
    <source>
        <dbReference type="SAM" id="MobiDB-lite"/>
    </source>
</evidence>
<dbReference type="PANTHER" id="PTHR35549">
    <property type="entry name" value="OS04G0584500 PROTEIN"/>
    <property type="match status" value="1"/>
</dbReference>
<dbReference type="InterPro" id="IPR056512">
    <property type="entry name" value="LIN_N"/>
</dbReference>
<dbReference type="EMBL" id="GDJX01021951">
    <property type="protein sequence ID" value="JAT45985.1"/>
    <property type="molecule type" value="Transcribed_RNA"/>
</dbReference>